<dbReference type="EC" id="7.2.2.10" evidence="2"/>
<feature type="domain" description="Cation-transporting P-type ATPase N-terminal" evidence="16">
    <location>
        <begin position="2"/>
        <end position="76"/>
    </location>
</feature>
<evidence type="ECO:0000256" key="10">
    <source>
        <dbReference type="ARBA" id="ARBA00022842"/>
    </source>
</evidence>
<keyword evidence="12 15" id="KW-1133">Transmembrane helix</keyword>
<keyword evidence="14 15" id="KW-0472">Membrane</keyword>
<dbReference type="InterPro" id="IPR004014">
    <property type="entry name" value="ATPase_P-typ_cation-transptr_N"/>
</dbReference>
<dbReference type="GO" id="GO:0016887">
    <property type="term" value="F:ATP hydrolysis activity"/>
    <property type="evidence" value="ECO:0007669"/>
    <property type="project" value="InterPro"/>
</dbReference>
<dbReference type="SMART" id="SM00831">
    <property type="entry name" value="Cation_ATPase_N"/>
    <property type="match status" value="1"/>
</dbReference>
<keyword evidence="9" id="KW-0067">ATP-binding</keyword>
<dbReference type="FunFam" id="3.40.50.1000:FF:000001">
    <property type="entry name" value="Phospholipid-transporting ATPase IC"/>
    <property type="match status" value="1"/>
</dbReference>
<keyword evidence="3" id="KW-0813">Transport</keyword>
<organism evidence="17 18">
    <name type="scientific">Candidatus Cellulosilyticum pullistercoris</name>
    <dbReference type="NCBI Taxonomy" id="2838521"/>
    <lineage>
        <taxon>Bacteria</taxon>
        <taxon>Bacillati</taxon>
        <taxon>Bacillota</taxon>
        <taxon>Clostridia</taxon>
        <taxon>Lachnospirales</taxon>
        <taxon>Cellulosilyticaceae</taxon>
        <taxon>Cellulosilyticum</taxon>
    </lineage>
</organism>
<dbReference type="InterPro" id="IPR044492">
    <property type="entry name" value="P_typ_ATPase_HD_dom"/>
</dbReference>
<evidence type="ECO:0000256" key="12">
    <source>
        <dbReference type="ARBA" id="ARBA00022989"/>
    </source>
</evidence>
<comment type="caution">
    <text evidence="17">The sequence shown here is derived from an EMBL/GenBank/DDBJ whole genome shotgun (WGS) entry which is preliminary data.</text>
</comment>
<dbReference type="InterPro" id="IPR001757">
    <property type="entry name" value="P_typ_ATPase"/>
</dbReference>
<feature type="transmembrane region" description="Helical" evidence="15">
    <location>
        <begin position="821"/>
        <end position="840"/>
    </location>
</feature>
<feature type="transmembrane region" description="Helical" evidence="15">
    <location>
        <begin position="286"/>
        <end position="312"/>
    </location>
</feature>
<feature type="transmembrane region" description="Helical" evidence="15">
    <location>
        <begin position="685"/>
        <end position="703"/>
    </location>
</feature>
<dbReference type="SFLD" id="SFLDS00003">
    <property type="entry name" value="Haloacid_Dehalogenase"/>
    <property type="match status" value="1"/>
</dbReference>
<dbReference type="Pfam" id="PF13246">
    <property type="entry name" value="Cation_ATPase"/>
    <property type="match status" value="1"/>
</dbReference>
<dbReference type="InterPro" id="IPR018303">
    <property type="entry name" value="ATPase_P-typ_P_site"/>
</dbReference>
<dbReference type="Pfam" id="PF00690">
    <property type="entry name" value="Cation_ATPase_N"/>
    <property type="match status" value="1"/>
</dbReference>
<evidence type="ECO:0000256" key="1">
    <source>
        <dbReference type="ARBA" id="ARBA00004127"/>
    </source>
</evidence>
<protein>
    <recommendedName>
        <fullName evidence="2">P-type Ca(2+) transporter</fullName>
        <ecNumber evidence="2">7.2.2.10</ecNumber>
    </recommendedName>
</protein>
<dbReference type="Proteomes" id="UP000824229">
    <property type="component" value="Unassembled WGS sequence"/>
</dbReference>
<dbReference type="InterPro" id="IPR008250">
    <property type="entry name" value="ATPase_P-typ_transduc_dom_A_sf"/>
</dbReference>
<keyword evidence="11" id="KW-1278">Translocase</keyword>
<dbReference type="InterPro" id="IPR006408">
    <property type="entry name" value="P-type_ATPase_IIB"/>
</dbReference>
<accession>A0A9E2KDJ2</accession>
<gene>
    <name evidence="17" type="ORF">H9872_07330</name>
</gene>
<dbReference type="SUPFAM" id="SSF81653">
    <property type="entry name" value="Calcium ATPase, transduction domain A"/>
    <property type="match status" value="1"/>
</dbReference>
<evidence type="ECO:0000256" key="4">
    <source>
        <dbReference type="ARBA" id="ARBA00022568"/>
    </source>
</evidence>
<dbReference type="PROSITE" id="PS00154">
    <property type="entry name" value="ATPASE_E1_E2"/>
    <property type="match status" value="1"/>
</dbReference>
<dbReference type="Pfam" id="PF00689">
    <property type="entry name" value="Cation_ATPase_C"/>
    <property type="match status" value="1"/>
</dbReference>
<feature type="transmembrane region" description="Helical" evidence="15">
    <location>
        <begin position="87"/>
        <end position="107"/>
    </location>
</feature>
<feature type="transmembrane region" description="Helical" evidence="15">
    <location>
        <begin position="254"/>
        <end position="274"/>
    </location>
</feature>
<feature type="transmembrane region" description="Helical" evidence="15">
    <location>
        <begin position="785"/>
        <end position="801"/>
    </location>
</feature>
<evidence type="ECO:0000256" key="6">
    <source>
        <dbReference type="ARBA" id="ARBA00022723"/>
    </source>
</evidence>
<evidence type="ECO:0000256" key="2">
    <source>
        <dbReference type="ARBA" id="ARBA00012790"/>
    </source>
</evidence>
<dbReference type="AlphaFoldDB" id="A0A9E2KDJ2"/>
<evidence type="ECO:0000256" key="14">
    <source>
        <dbReference type="ARBA" id="ARBA00023136"/>
    </source>
</evidence>
<evidence type="ECO:0000256" key="3">
    <source>
        <dbReference type="ARBA" id="ARBA00022448"/>
    </source>
</evidence>
<keyword evidence="13" id="KW-0406">Ion transport</keyword>
<dbReference type="Pfam" id="PF00122">
    <property type="entry name" value="E1-E2_ATPase"/>
    <property type="match status" value="1"/>
</dbReference>
<evidence type="ECO:0000256" key="9">
    <source>
        <dbReference type="ARBA" id="ARBA00022840"/>
    </source>
</evidence>
<evidence type="ECO:0000313" key="17">
    <source>
        <dbReference type="EMBL" id="MBU3804552.1"/>
    </source>
</evidence>
<feature type="transmembrane region" description="Helical" evidence="15">
    <location>
        <begin position="60"/>
        <end position="81"/>
    </location>
</feature>
<dbReference type="PANTHER" id="PTHR24093:SF369">
    <property type="entry name" value="CALCIUM-TRANSPORTING ATPASE"/>
    <property type="match status" value="1"/>
</dbReference>
<dbReference type="PRINTS" id="PR00119">
    <property type="entry name" value="CATATPASE"/>
</dbReference>
<dbReference type="GO" id="GO:0005388">
    <property type="term" value="F:P-type calcium transporter activity"/>
    <property type="evidence" value="ECO:0007669"/>
    <property type="project" value="UniProtKB-EC"/>
</dbReference>
<keyword evidence="8" id="KW-0106">Calcium</keyword>
<sequence length="891" mass="98286">MLEYKEESYETLKRLGVDEHVGLNKKQVIKHREMYGANIGIEKKKKSLTSKMIEAMKDPMIIILLIATGITLVINTIKYYNGYEAEFIEGIGIIVAIALTLIITLVMEGKSEKAFELLSAMKEAIQVKVLREGSVTLINQRELVVGDIVLLSTGDKVMVDGRLIEASHLEVDESSLTGESLPVKKQTNKCVDEAVIAERYNMLYSGSFIVSGMGKMVVTQVGTHTEFGKIVGALAQPKESNTPLQEKLGRLGKIITLLGGICAVITFVLQLGMSQSPINLEVVSEAFISAIALIVAAVPEGLSTIVAASLAINVMKLSKQNALVKKMIACETIGAINVICSDKTGTLTENKMTVITLQQETPSSNLNQNHDLINICINSTANLKIEGEAEEKLSFIGSPTECALLKEAKQRGMDYRSCRANAEVIYTEPFSSEVKKMTTIVEHEGNYIVYTKGSPEKILMLCDLEASRKKELEALMYGYQKKACRLIAFCHKIVALEELNREDIENLASYEKHMIYDGFAVITDPLRKETYDAVLSCKEAGIEFKMLTGDNVVTAGAIAKELDIIGPEDKVVEARELENLDDESFRKIIPHVRVIARSTPLIKMRVVETLKSMGSVVAVTGDGINDAPALKRADVGIAMGISGTEVSKEASDMILLDDSFSTITKAIEWGRGLYDNFQRFIQFQLTVNISAVALVVISLLMGLKAPFTALQLLWINIVMDGPPALTLGLEPISSEVMKRSPVERKASIVSKEMLKSILRNGAIISILCLLQSHFNFLGALEQECATVIFSFFMVCHLFNAFNSKKLTSESGLKHAFKNKQLLGGLLLTFILQVIITQYGGAIFNTVPLSMSMWLKILGTAMLVIVFDEIYRWIERCLSKKNNNNKRIRLIY</sequence>
<evidence type="ECO:0000313" key="18">
    <source>
        <dbReference type="Proteomes" id="UP000824229"/>
    </source>
</evidence>
<evidence type="ECO:0000256" key="13">
    <source>
        <dbReference type="ARBA" id="ARBA00023065"/>
    </source>
</evidence>
<dbReference type="InterPro" id="IPR023298">
    <property type="entry name" value="ATPase_P-typ_TM_dom_sf"/>
</dbReference>
<dbReference type="InterPro" id="IPR023214">
    <property type="entry name" value="HAD_sf"/>
</dbReference>
<evidence type="ECO:0000256" key="7">
    <source>
        <dbReference type="ARBA" id="ARBA00022741"/>
    </source>
</evidence>
<reference evidence="17" key="2">
    <citation type="submission" date="2021-04" db="EMBL/GenBank/DDBJ databases">
        <authorList>
            <person name="Gilroy R."/>
        </authorList>
    </citation>
    <scope>NUCLEOTIDE SEQUENCE</scope>
    <source>
        <strain evidence="17">B5-657</strain>
    </source>
</reference>
<dbReference type="GO" id="GO:0046872">
    <property type="term" value="F:metal ion binding"/>
    <property type="evidence" value="ECO:0007669"/>
    <property type="project" value="UniProtKB-KW"/>
</dbReference>
<evidence type="ECO:0000256" key="15">
    <source>
        <dbReference type="SAM" id="Phobius"/>
    </source>
</evidence>
<dbReference type="InterPro" id="IPR036412">
    <property type="entry name" value="HAD-like_sf"/>
</dbReference>
<dbReference type="InterPro" id="IPR023299">
    <property type="entry name" value="ATPase_P-typ_cyto_dom_N"/>
</dbReference>
<dbReference type="GO" id="GO:0005886">
    <property type="term" value="C:plasma membrane"/>
    <property type="evidence" value="ECO:0007669"/>
    <property type="project" value="TreeGrafter"/>
</dbReference>
<dbReference type="InterPro" id="IPR059000">
    <property type="entry name" value="ATPase_P-type_domA"/>
</dbReference>
<keyword evidence="6" id="KW-0479">Metal-binding</keyword>
<comment type="subcellular location">
    <subcellularLocation>
        <location evidence="1">Endomembrane system</location>
        <topology evidence="1">Multi-pass membrane protein</topology>
    </subcellularLocation>
</comment>
<dbReference type="EMBL" id="JAHLFQ010000165">
    <property type="protein sequence ID" value="MBU3804552.1"/>
    <property type="molecule type" value="Genomic_DNA"/>
</dbReference>
<dbReference type="GO" id="GO:0012505">
    <property type="term" value="C:endomembrane system"/>
    <property type="evidence" value="ECO:0007669"/>
    <property type="project" value="UniProtKB-SubCell"/>
</dbReference>
<keyword evidence="5 15" id="KW-0812">Transmembrane</keyword>
<keyword evidence="10" id="KW-0460">Magnesium</keyword>
<dbReference type="SFLD" id="SFLDF00027">
    <property type="entry name" value="p-type_atpase"/>
    <property type="match status" value="1"/>
</dbReference>
<dbReference type="SUPFAM" id="SSF56784">
    <property type="entry name" value="HAD-like"/>
    <property type="match status" value="1"/>
</dbReference>
<dbReference type="NCBIfam" id="TIGR01517">
    <property type="entry name" value="ATPase-IIB_Ca"/>
    <property type="match status" value="1"/>
</dbReference>
<evidence type="ECO:0000256" key="5">
    <source>
        <dbReference type="ARBA" id="ARBA00022692"/>
    </source>
</evidence>
<dbReference type="PANTHER" id="PTHR24093">
    <property type="entry name" value="CATION TRANSPORTING ATPASE"/>
    <property type="match status" value="1"/>
</dbReference>
<dbReference type="Gene3D" id="2.70.150.10">
    <property type="entry name" value="Calcium-transporting ATPase, cytoplasmic transduction domain A"/>
    <property type="match status" value="1"/>
</dbReference>
<evidence type="ECO:0000259" key="16">
    <source>
        <dbReference type="SMART" id="SM00831"/>
    </source>
</evidence>
<evidence type="ECO:0000256" key="8">
    <source>
        <dbReference type="ARBA" id="ARBA00022837"/>
    </source>
</evidence>
<proteinExistence type="predicted"/>
<dbReference type="NCBIfam" id="TIGR01494">
    <property type="entry name" value="ATPase_P-type"/>
    <property type="match status" value="2"/>
</dbReference>
<dbReference type="Gene3D" id="1.20.1110.10">
    <property type="entry name" value="Calcium-transporting ATPase, transmembrane domain"/>
    <property type="match status" value="1"/>
</dbReference>
<dbReference type="PRINTS" id="PR00120">
    <property type="entry name" value="HATPASE"/>
</dbReference>
<dbReference type="SFLD" id="SFLDG00002">
    <property type="entry name" value="C1.7:_P-type_atpase_like"/>
    <property type="match status" value="1"/>
</dbReference>
<dbReference type="GO" id="GO:0005524">
    <property type="term" value="F:ATP binding"/>
    <property type="evidence" value="ECO:0007669"/>
    <property type="project" value="UniProtKB-KW"/>
</dbReference>
<dbReference type="Gene3D" id="3.40.50.1000">
    <property type="entry name" value="HAD superfamily/HAD-like"/>
    <property type="match status" value="1"/>
</dbReference>
<keyword evidence="4" id="KW-0109">Calcium transport</keyword>
<evidence type="ECO:0000256" key="11">
    <source>
        <dbReference type="ARBA" id="ARBA00022967"/>
    </source>
</evidence>
<reference evidence="17" key="1">
    <citation type="journal article" date="2021" name="PeerJ">
        <title>Extensive microbial diversity within the chicken gut microbiome revealed by metagenomics and culture.</title>
        <authorList>
            <person name="Gilroy R."/>
            <person name="Ravi A."/>
            <person name="Getino M."/>
            <person name="Pursley I."/>
            <person name="Horton D.L."/>
            <person name="Alikhan N.F."/>
            <person name="Baker D."/>
            <person name="Gharbi K."/>
            <person name="Hall N."/>
            <person name="Watson M."/>
            <person name="Adriaenssens E.M."/>
            <person name="Foster-Nyarko E."/>
            <person name="Jarju S."/>
            <person name="Secka A."/>
            <person name="Antonio M."/>
            <person name="Oren A."/>
            <person name="Chaudhuri R.R."/>
            <person name="La Ragione R."/>
            <person name="Hildebrand F."/>
            <person name="Pallen M.J."/>
        </authorList>
    </citation>
    <scope>NUCLEOTIDE SEQUENCE</scope>
    <source>
        <strain evidence="17">B5-657</strain>
    </source>
</reference>
<feature type="transmembrane region" description="Helical" evidence="15">
    <location>
        <begin position="852"/>
        <end position="870"/>
    </location>
</feature>
<name>A0A9E2KDJ2_9FIRM</name>
<keyword evidence="7" id="KW-0547">Nucleotide-binding</keyword>
<dbReference type="InterPro" id="IPR006068">
    <property type="entry name" value="ATPase_P-typ_cation-transptr_C"/>
</dbReference>
<dbReference type="Gene3D" id="3.40.1110.10">
    <property type="entry name" value="Calcium-transporting ATPase, cytoplasmic domain N"/>
    <property type="match status" value="1"/>
</dbReference>
<dbReference type="SUPFAM" id="SSF81665">
    <property type="entry name" value="Calcium ATPase, transmembrane domain M"/>
    <property type="match status" value="1"/>
</dbReference>